<keyword evidence="20" id="KW-1185">Reference proteome</keyword>
<feature type="domain" description="Phorbol-ester/DAG-type" evidence="18">
    <location>
        <begin position="168"/>
        <end position="218"/>
    </location>
</feature>
<keyword evidence="8 15" id="KW-0547">Nucleotide-binding</keyword>
<dbReference type="PANTHER" id="PTHR24351">
    <property type="entry name" value="RIBOSOMAL PROTEIN S6 KINASE"/>
    <property type="match status" value="1"/>
</dbReference>
<dbReference type="EC" id="2.7.11.13" evidence="2 15"/>
<keyword evidence="10 15" id="KW-0418">Kinase</keyword>
<keyword evidence="12 15" id="KW-0067">ATP-binding</keyword>
<dbReference type="Pfam" id="PF00069">
    <property type="entry name" value="Pkinase"/>
    <property type="match status" value="1"/>
</dbReference>
<evidence type="ECO:0000313" key="20">
    <source>
        <dbReference type="Proteomes" id="UP001652625"/>
    </source>
</evidence>
<dbReference type="InterPro" id="IPR020454">
    <property type="entry name" value="DAG/PE-bd"/>
</dbReference>
<dbReference type="SMART" id="SM00109">
    <property type="entry name" value="C1"/>
    <property type="match status" value="2"/>
</dbReference>
<dbReference type="CDD" id="cd05592">
    <property type="entry name" value="STKc_nPKC_theta_like"/>
    <property type="match status" value="1"/>
</dbReference>
<accession>A0ABM4DIP2</accession>
<dbReference type="CDD" id="cd20837">
    <property type="entry name" value="C1_nPKC_theta-like_rpt2"/>
    <property type="match status" value="1"/>
</dbReference>
<dbReference type="InterPro" id="IPR002219">
    <property type="entry name" value="PKC_DAG/PE"/>
</dbReference>
<evidence type="ECO:0000256" key="16">
    <source>
        <dbReference type="PROSITE-ProRule" id="PRU10141"/>
    </source>
</evidence>
<name>A0ABM4DIP2_HYDVU</name>
<dbReference type="SUPFAM" id="SSF57889">
    <property type="entry name" value="Cysteine-rich domain"/>
    <property type="match status" value="2"/>
</dbReference>
<dbReference type="SMART" id="SM00133">
    <property type="entry name" value="S_TK_X"/>
    <property type="match status" value="1"/>
</dbReference>
<dbReference type="InterPro" id="IPR008271">
    <property type="entry name" value="Ser/Thr_kinase_AS"/>
</dbReference>
<dbReference type="SUPFAM" id="SSF56112">
    <property type="entry name" value="Protein kinase-like (PK-like)"/>
    <property type="match status" value="1"/>
</dbReference>
<dbReference type="InterPro" id="IPR000719">
    <property type="entry name" value="Prot_kinase_dom"/>
</dbReference>
<reference evidence="21" key="1">
    <citation type="submission" date="2025-08" db="UniProtKB">
        <authorList>
            <consortium name="RefSeq"/>
        </authorList>
    </citation>
    <scope>IDENTIFICATION</scope>
</reference>
<evidence type="ECO:0000256" key="9">
    <source>
        <dbReference type="ARBA" id="ARBA00022771"/>
    </source>
</evidence>
<comment type="similarity">
    <text evidence="1 15">Belongs to the protein kinase superfamily. AGC Ser/Thr protein kinase family. PKC subfamily.</text>
</comment>
<evidence type="ECO:0000256" key="13">
    <source>
        <dbReference type="ARBA" id="ARBA00047272"/>
    </source>
</evidence>
<evidence type="ECO:0000313" key="21">
    <source>
        <dbReference type="RefSeq" id="XP_065674354.1"/>
    </source>
</evidence>
<keyword evidence="7" id="KW-0677">Repeat</keyword>
<gene>
    <name evidence="21" type="primary">LOC100210930</name>
</gene>
<evidence type="ECO:0000256" key="14">
    <source>
        <dbReference type="ARBA" id="ARBA00047470"/>
    </source>
</evidence>
<comment type="catalytic activity">
    <reaction evidence="13 15">
        <text>L-threonyl-[protein] + ATP = O-phospho-L-threonyl-[protein] + ADP + H(+)</text>
        <dbReference type="Rhea" id="RHEA:46608"/>
        <dbReference type="Rhea" id="RHEA-COMP:11060"/>
        <dbReference type="Rhea" id="RHEA-COMP:11605"/>
        <dbReference type="ChEBI" id="CHEBI:15378"/>
        <dbReference type="ChEBI" id="CHEBI:30013"/>
        <dbReference type="ChEBI" id="CHEBI:30616"/>
        <dbReference type="ChEBI" id="CHEBI:61977"/>
        <dbReference type="ChEBI" id="CHEBI:456216"/>
        <dbReference type="EC" id="2.7.11.13"/>
    </reaction>
</comment>
<dbReference type="CDD" id="cd20834">
    <property type="entry name" value="C1_nPKC_theta-like_rpt1"/>
    <property type="match status" value="1"/>
</dbReference>
<evidence type="ECO:0000256" key="12">
    <source>
        <dbReference type="ARBA" id="ARBA00022840"/>
    </source>
</evidence>
<evidence type="ECO:0000259" key="17">
    <source>
        <dbReference type="PROSITE" id="PS50011"/>
    </source>
</evidence>
<evidence type="ECO:0000259" key="18">
    <source>
        <dbReference type="PROSITE" id="PS50081"/>
    </source>
</evidence>
<keyword evidence="6" id="KW-0479">Metal-binding</keyword>
<keyword evidence="3 15" id="KW-0723">Serine/threonine-protein kinase</keyword>
<dbReference type="Gene3D" id="2.60.40.150">
    <property type="entry name" value="C2 domain"/>
    <property type="match status" value="1"/>
</dbReference>
<dbReference type="SMART" id="SM00220">
    <property type="entry name" value="S_TKc"/>
    <property type="match status" value="1"/>
</dbReference>
<dbReference type="InterPro" id="IPR017441">
    <property type="entry name" value="Protein_kinase_ATP_BS"/>
</dbReference>
<dbReference type="SUPFAM" id="SSF49562">
    <property type="entry name" value="C2 domain (Calcium/lipid-binding domain, CaLB)"/>
    <property type="match status" value="1"/>
</dbReference>
<dbReference type="RefSeq" id="XP_065674354.1">
    <property type="nucleotide sequence ID" value="XM_065818282.1"/>
</dbReference>
<sequence>MGFVRIKLVEATAGSNVWKELEAESKTWDPYTGVHIKEAVEIPGQGLQLVQEKKTIYPEWNRCFDTHLKPGRMVTFVLMNKVDAKIAGDVTVGVQFLADQCLKSTSNISSVWLDLKPNGRILVHVKYFSENAGDPNGGALDANQLKNLSGLQMRRGAVRKAKIHLVKAHQFIAKFFRHPTFCSVCNQFLWGFGKQGYQCVACSCTAHKKCHDLILYNCPDSATSSQDTIKMKERFNINMPHRFNPKNYLGPAFCDHCGSLLYGLFRQGLNCEACNTNVHFKCKAKVPNLCGINQVLFAEAIKHVEMEKKKRDSVLEDSDLINMEDETTLYESVWEHSTIQPTPPKRTASIRPESKKRRYDISDFKFLKVLGKGSFGKVLLAEVPAENNAVYAVKALKKDVVLEDDDVECTLVERRVLALSTRHPYLTHLMATFQNESHLFFVMEYLNGGDLMFHIQSFGKFDENRARFYGAEVVCGLQFLHKNLIIYRDLKLDNILLDREGHIKIADFGMCKEDMNDGVKTATFCGTPDYIAPEILKSQRYDSSVDWWSFGVLLYEMLIGQSPFSGDDEDVLFANICRDKLYFPKWVSEPSVSILSQLMERNISLRLGYTGGTKPHIRKHPFFSPIDWNKLEKKEIKPPFVPNVKSNNAVNNFDPDFTMEEPKLTPMDAKLMESIDQFQFKGFSFINPAFHIKQS</sequence>
<evidence type="ECO:0000256" key="7">
    <source>
        <dbReference type="ARBA" id="ARBA00022737"/>
    </source>
</evidence>
<dbReference type="Pfam" id="PF00130">
    <property type="entry name" value="C1_1"/>
    <property type="match status" value="2"/>
</dbReference>
<dbReference type="Gene3D" id="3.30.60.20">
    <property type="match status" value="2"/>
</dbReference>
<dbReference type="PIRSF" id="PIRSF000551">
    <property type="entry name" value="PKC_delta"/>
    <property type="match status" value="1"/>
</dbReference>
<dbReference type="Gene3D" id="3.30.200.20">
    <property type="entry name" value="Phosphorylase Kinase, domain 1"/>
    <property type="match status" value="1"/>
</dbReference>
<dbReference type="PROSITE" id="PS51285">
    <property type="entry name" value="AGC_KINASE_CTER"/>
    <property type="match status" value="1"/>
</dbReference>
<feature type="binding site" evidence="16">
    <location>
        <position position="394"/>
    </location>
    <ligand>
        <name>ATP</name>
        <dbReference type="ChEBI" id="CHEBI:30616"/>
    </ligand>
</feature>
<dbReference type="InterPro" id="IPR000961">
    <property type="entry name" value="AGC-kinase_C"/>
</dbReference>
<dbReference type="PROSITE" id="PS50081">
    <property type="entry name" value="ZF_DAG_PE_2"/>
    <property type="match status" value="2"/>
</dbReference>
<dbReference type="Proteomes" id="UP001652625">
    <property type="component" value="Chromosome 14"/>
</dbReference>
<evidence type="ECO:0000256" key="4">
    <source>
        <dbReference type="ARBA" id="ARBA00022553"/>
    </source>
</evidence>
<evidence type="ECO:0000256" key="2">
    <source>
        <dbReference type="ARBA" id="ARBA00012429"/>
    </source>
</evidence>
<keyword evidence="9" id="KW-0863">Zinc-finger</keyword>
<dbReference type="PRINTS" id="PR00008">
    <property type="entry name" value="DAGPEDOMAIN"/>
</dbReference>
<dbReference type="PROSITE" id="PS00479">
    <property type="entry name" value="ZF_DAG_PE_1"/>
    <property type="match status" value="1"/>
</dbReference>
<feature type="domain" description="AGC-kinase C-terminal" evidence="19">
    <location>
        <begin position="624"/>
        <end position="695"/>
    </location>
</feature>
<keyword evidence="11" id="KW-0862">Zinc</keyword>
<evidence type="ECO:0000256" key="3">
    <source>
        <dbReference type="ARBA" id="ARBA00022527"/>
    </source>
</evidence>
<feature type="domain" description="Protein kinase" evidence="17">
    <location>
        <begin position="364"/>
        <end position="623"/>
    </location>
</feature>
<evidence type="ECO:0000256" key="11">
    <source>
        <dbReference type="ARBA" id="ARBA00022833"/>
    </source>
</evidence>
<dbReference type="PROSITE" id="PS00108">
    <property type="entry name" value="PROTEIN_KINASE_ST"/>
    <property type="match status" value="1"/>
</dbReference>
<organism evidence="20 21">
    <name type="scientific">Hydra vulgaris</name>
    <name type="common">Hydra</name>
    <name type="synonym">Hydra attenuata</name>
    <dbReference type="NCBI Taxonomy" id="6087"/>
    <lineage>
        <taxon>Eukaryota</taxon>
        <taxon>Metazoa</taxon>
        <taxon>Cnidaria</taxon>
        <taxon>Hydrozoa</taxon>
        <taxon>Hydroidolina</taxon>
        <taxon>Anthoathecata</taxon>
        <taxon>Aplanulata</taxon>
        <taxon>Hydridae</taxon>
        <taxon>Hydra</taxon>
    </lineage>
</organism>
<evidence type="ECO:0000256" key="15">
    <source>
        <dbReference type="PIRNR" id="PIRNR000551"/>
    </source>
</evidence>
<feature type="domain" description="Phorbol-ester/DAG-type" evidence="18">
    <location>
        <begin position="240"/>
        <end position="290"/>
    </location>
</feature>
<dbReference type="GO" id="GO:0016301">
    <property type="term" value="F:kinase activity"/>
    <property type="evidence" value="ECO:0007669"/>
    <property type="project" value="UniProtKB-KW"/>
</dbReference>
<dbReference type="GeneID" id="100210930"/>
<dbReference type="Pfam" id="PF00433">
    <property type="entry name" value="Pkinase_C"/>
    <property type="match status" value="1"/>
</dbReference>
<dbReference type="InterPro" id="IPR046349">
    <property type="entry name" value="C1-like_sf"/>
</dbReference>
<keyword evidence="5 15" id="KW-0808">Transferase</keyword>
<evidence type="ECO:0000256" key="6">
    <source>
        <dbReference type="ARBA" id="ARBA00022723"/>
    </source>
</evidence>
<proteinExistence type="inferred from homology"/>
<evidence type="ECO:0000256" key="5">
    <source>
        <dbReference type="ARBA" id="ARBA00022679"/>
    </source>
</evidence>
<dbReference type="Pfam" id="PF21494">
    <property type="entry name" value="PKC_C2"/>
    <property type="match status" value="1"/>
</dbReference>
<dbReference type="InterPro" id="IPR035892">
    <property type="entry name" value="C2_domain_sf"/>
</dbReference>
<dbReference type="InterPro" id="IPR014376">
    <property type="entry name" value="Prot_kin_PKC_delta"/>
</dbReference>
<evidence type="ECO:0000256" key="1">
    <source>
        <dbReference type="ARBA" id="ARBA00005490"/>
    </source>
</evidence>
<dbReference type="PROSITE" id="PS50011">
    <property type="entry name" value="PROTEIN_KINASE_DOM"/>
    <property type="match status" value="1"/>
</dbReference>
<dbReference type="InterPro" id="IPR017892">
    <property type="entry name" value="Pkinase_C"/>
</dbReference>
<keyword evidence="4" id="KW-0597">Phosphoprotein</keyword>
<dbReference type="Gene3D" id="1.10.510.10">
    <property type="entry name" value="Transferase(Phosphotransferase) domain 1"/>
    <property type="match status" value="1"/>
</dbReference>
<dbReference type="InterPro" id="IPR011009">
    <property type="entry name" value="Kinase-like_dom_sf"/>
</dbReference>
<evidence type="ECO:0000259" key="19">
    <source>
        <dbReference type="PROSITE" id="PS51285"/>
    </source>
</evidence>
<evidence type="ECO:0000256" key="8">
    <source>
        <dbReference type="ARBA" id="ARBA00022741"/>
    </source>
</evidence>
<dbReference type="PROSITE" id="PS00107">
    <property type="entry name" value="PROTEIN_KINASE_ATP"/>
    <property type="match status" value="1"/>
</dbReference>
<evidence type="ECO:0000256" key="10">
    <source>
        <dbReference type="ARBA" id="ARBA00022777"/>
    </source>
</evidence>
<comment type="catalytic activity">
    <reaction evidence="14">
        <text>L-seryl-[protein] + ATP = O-phospho-L-seryl-[protein] + ADP + H(+)</text>
        <dbReference type="Rhea" id="RHEA:17989"/>
        <dbReference type="Rhea" id="RHEA-COMP:9863"/>
        <dbReference type="Rhea" id="RHEA-COMP:11604"/>
        <dbReference type="ChEBI" id="CHEBI:15378"/>
        <dbReference type="ChEBI" id="CHEBI:29999"/>
        <dbReference type="ChEBI" id="CHEBI:30616"/>
        <dbReference type="ChEBI" id="CHEBI:83421"/>
        <dbReference type="ChEBI" id="CHEBI:456216"/>
        <dbReference type="EC" id="2.7.11.13"/>
    </reaction>
</comment>
<protein>
    <recommendedName>
        <fullName evidence="2 15">Protein kinase C</fullName>
        <ecNumber evidence="2 15">2.7.11.13</ecNumber>
    </recommendedName>
</protein>